<name>C3YTB9_BRAFL</name>
<evidence type="ECO:0000313" key="8">
    <source>
        <dbReference type="EMBL" id="EEN56486.1"/>
    </source>
</evidence>
<organism>
    <name type="scientific">Branchiostoma floridae</name>
    <name type="common">Florida lancelet</name>
    <name type="synonym">Amphioxus</name>
    <dbReference type="NCBI Taxonomy" id="7739"/>
    <lineage>
        <taxon>Eukaryota</taxon>
        <taxon>Metazoa</taxon>
        <taxon>Chordata</taxon>
        <taxon>Cephalochordata</taxon>
        <taxon>Leptocardii</taxon>
        <taxon>Amphioxiformes</taxon>
        <taxon>Branchiostomatidae</taxon>
        <taxon>Branchiostoma</taxon>
    </lineage>
</organism>
<evidence type="ECO:0000256" key="1">
    <source>
        <dbReference type="ARBA" id="ARBA00004127"/>
    </source>
</evidence>
<evidence type="ECO:0000256" key="2">
    <source>
        <dbReference type="ARBA" id="ARBA00022692"/>
    </source>
</evidence>
<gene>
    <name evidence="8" type="ORF">BRAFLDRAFT_70151</name>
</gene>
<feature type="region of interest" description="Disordered" evidence="5">
    <location>
        <begin position="1"/>
        <end position="37"/>
    </location>
</feature>
<evidence type="ECO:0000256" key="3">
    <source>
        <dbReference type="ARBA" id="ARBA00022989"/>
    </source>
</evidence>
<dbReference type="InParanoid" id="C3YTB9"/>
<dbReference type="InterPro" id="IPR003807">
    <property type="entry name" value="DUF202"/>
</dbReference>
<evidence type="ECO:0000259" key="7">
    <source>
        <dbReference type="Pfam" id="PF02656"/>
    </source>
</evidence>
<evidence type="ECO:0000256" key="4">
    <source>
        <dbReference type="ARBA" id="ARBA00023136"/>
    </source>
</evidence>
<dbReference type="AlphaFoldDB" id="C3YTB9"/>
<comment type="subcellular location">
    <subcellularLocation>
        <location evidence="1">Endomembrane system</location>
        <topology evidence="1">Multi-pass membrane protein</topology>
    </subcellularLocation>
</comment>
<dbReference type="EMBL" id="GG666551">
    <property type="protein sequence ID" value="EEN56486.1"/>
    <property type="molecule type" value="Genomic_DNA"/>
</dbReference>
<feature type="domain" description="DUF202" evidence="7">
    <location>
        <begin position="83"/>
        <end position="133"/>
    </location>
</feature>
<dbReference type="Pfam" id="PF02656">
    <property type="entry name" value="DUF202"/>
    <property type="match status" value="1"/>
</dbReference>
<keyword evidence="3 6" id="KW-1133">Transmembrane helix</keyword>
<protein>
    <recommendedName>
        <fullName evidence="7">DUF202 domain-containing protein</fullName>
    </recommendedName>
</protein>
<sequence length="179" mass="19280">MDRPGPSFNMGSPLPGQVNGGFTMSDGDDITVTSMSGNNRVATRKATEDRFQAFADPDRIEKGEPKFESFTEEYPADPSILSAMERTLAAFMNQGLLLVGIGTALMTFNQYGPNIVGWVLVPVGVLHIVWSCLWWTGALVLLIVAASAVELSCNIIYGAFVRVTFPDGEQQGMATTANP</sequence>
<feature type="transmembrane region" description="Helical" evidence="6">
    <location>
        <begin position="88"/>
        <end position="108"/>
    </location>
</feature>
<evidence type="ECO:0000256" key="5">
    <source>
        <dbReference type="SAM" id="MobiDB-lite"/>
    </source>
</evidence>
<keyword evidence="4 6" id="KW-0472">Membrane</keyword>
<evidence type="ECO:0000256" key="6">
    <source>
        <dbReference type="SAM" id="Phobius"/>
    </source>
</evidence>
<reference evidence="8" key="1">
    <citation type="journal article" date="2008" name="Nature">
        <title>The amphioxus genome and the evolution of the chordate karyotype.</title>
        <authorList>
            <consortium name="US DOE Joint Genome Institute (JGI-PGF)"/>
            <person name="Putnam N.H."/>
            <person name="Butts T."/>
            <person name="Ferrier D.E.K."/>
            <person name="Furlong R.F."/>
            <person name="Hellsten U."/>
            <person name="Kawashima T."/>
            <person name="Robinson-Rechavi M."/>
            <person name="Shoguchi E."/>
            <person name="Terry A."/>
            <person name="Yu J.-K."/>
            <person name="Benito-Gutierrez E.L."/>
            <person name="Dubchak I."/>
            <person name="Garcia-Fernandez J."/>
            <person name="Gibson-Brown J.J."/>
            <person name="Grigoriev I.V."/>
            <person name="Horton A.C."/>
            <person name="de Jong P.J."/>
            <person name="Jurka J."/>
            <person name="Kapitonov V.V."/>
            <person name="Kohara Y."/>
            <person name="Kuroki Y."/>
            <person name="Lindquist E."/>
            <person name="Lucas S."/>
            <person name="Osoegawa K."/>
            <person name="Pennacchio L.A."/>
            <person name="Salamov A.A."/>
            <person name="Satou Y."/>
            <person name="Sauka-Spengler T."/>
            <person name="Schmutz J."/>
            <person name="Shin-I T."/>
            <person name="Toyoda A."/>
            <person name="Bronner-Fraser M."/>
            <person name="Fujiyama A."/>
            <person name="Holland L.Z."/>
            <person name="Holland P.W.H."/>
            <person name="Satoh N."/>
            <person name="Rokhsar D.S."/>
        </authorList>
    </citation>
    <scope>NUCLEOTIDE SEQUENCE [LARGE SCALE GENOMIC DNA]</scope>
    <source>
        <strain evidence="8">S238N-H82</strain>
        <tissue evidence="8">Testes</tissue>
    </source>
</reference>
<dbReference type="GO" id="GO:0012505">
    <property type="term" value="C:endomembrane system"/>
    <property type="evidence" value="ECO:0007669"/>
    <property type="project" value="UniProtKB-SubCell"/>
</dbReference>
<keyword evidence="2 6" id="KW-0812">Transmembrane</keyword>
<accession>C3YTB9</accession>
<proteinExistence type="predicted"/>